<keyword evidence="1" id="KW-1133">Transmembrane helix</keyword>
<accession>A0A0D0PZR3</accession>
<evidence type="ECO:0000313" key="3">
    <source>
        <dbReference type="Proteomes" id="UP000032066"/>
    </source>
</evidence>
<feature type="transmembrane region" description="Helical" evidence="1">
    <location>
        <begin position="98"/>
        <end position="116"/>
    </location>
</feature>
<dbReference type="STRING" id="2064.TR51_18525"/>
<feature type="transmembrane region" description="Helical" evidence="1">
    <location>
        <begin position="26"/>
        <end position="47"/>
    </location>
</feature>
<feature type="transmembrane region" description="Helical" evidence="1">
    <location>
        <begin position="67"/>
        <end position="89"/>
    </location>
</feature>
<dbReference type="Proteomes" id="UP000032066">
    <property type="component" value="Unassembled WGS sequence"/>
</dbReference>
<organism evidence="2 3">
    <name type="scientific">Kitasatospora griseola</name>
    <name type="common">Streptomyces griseolosporeus</name>
    <dbReference type="NCBI Taxonomy" id="2064"/>
    <lineage>
        <taxon>Bacteria</taxon>
        <taxon>Bacillati</taxon>
        <taxon>Actinomycetota</taxon>
        <taxon>Actinomycetes</taxon>
        <taxon>Kitasatosporales</taxon>
        <taxon>Streptomycetaceae</taxon>
        <taxon>Kitasatospora</taxon>
    </lineage>
</organism>
<keyword evidence="3" id="KW-1185">Reference proteome</keyword>
<protein>
    <submittedName>
        <fullName evidence="2">Uncharacterized protein</fullName>
    </submittedName>
</protein>
<dbReference type="AlphaFoldDB" id="A0A0D0PZR3"/>
<reference evidence="2 3" key="1">
    <citation type="submission" date="2015-02" db="EMBL/GenBank/DDBJ databases">
        <title>Draft genome sequence of Kitasatospora griseola MF730-N6, a bafilomycin, terpentecin and satosporin producer.</title>
        <authorList>
            <person name="Arens J.C."/>
            <person name="Haltli B."/>
            <person name="Kerr R.G."/>
        </authorList>
    </citation>
    <scope>NUCLEOTIDE SEQUENCE [LARGE SCALE GENOMIC DNA]</scope>
    <source>
        <strain evidence="2 3">MF730-N6</strain>
    </source>
</reference>
<dbReference type="EMBL" id="JXZB01000002">
    <property type="protein sequence ID" value="KIQ65752.1"/>
    <property type="molecule type" value="Genomic_DNA"/>
</dbReference>
<dbReference type="PATRIC" id="fig|2064.6.peg.3974"/>
<comment type="caution">
    <text evidence="2">The sequence shown here is derived from an EMBL/GenBank/DDBJ whole genome shotgun (WGS) entry which is preliminary data.</text>
</comment>
<dbReference type="RefSeq" id="WP_043912105.1">
    <property type="nucleotide sequence ID" value="NZ_JXZB01000002.1"/>
</dbReference>
<keyword evidence="1" id="KW-0472">Membrane</keyword>
<proteinExistence type="predicted"/>
<evidence type="ECO:0000256" key="1">
    <source>
        <dbReference type="SAM" id="Phobius"/>
    </source>
</evidence>
<keyword evidence="1" id="KW-0812">Transmembrane</keyword>
<name>A0A0D0PZR3_KITGR</name>
<evidence type="ECO:0000313" key="2">
    <source>
        <dbReference type="EMBL" id="KIQ65752.1"/>
    </source>
</evidence>
<gene>
    <name evidence="2" type="ORF">TR51_18525</name>
</gene>
<sequence>MAWNNDDIRAESKAAAAPGHSRPGCWWLLACLPLAWWAGGELVLLTLRYPSPCIPTDRPPQGDAFLLLFRLLITVPAFALTVLAGRLAASHGRSRWRFLLWALIVVMAHKLLRIWLQDPAAFC</sequence>